<feature type="transmembrane region" description="Helical" evidence="1">
    <location>
        <begin position="190"/>
        <end position="209"/>
    </location>
</feature>
<sequence>MDFFTKRVLSMFCLLLLLSYSLIYVANHLILTPEFYSRSGNSLSMIASENINLYANVQRWSYLYETIYCFVKIFLTGSLLYTGLYALGQKVEFRKVIWVSVVAEFVFLPGAAAKIAWFYFYYPTGTLLDWHRTYVLSMLSFFEDLPAVWYYPLQTVNLFELAYWFLLAFGLSRISTNTFDDSLKIVLKTYVPVLVLWVICVCFASIMFFPTPN</sequence>
<feature type="transmembrane region" description="Helical" evidence="1">
    <location>
        <begin position="148"/>
        <end position="169"/>
    </location>
</feature>
<keyword evidence="1" id="KW-0812">Transmembrane</keyword>
<evidence type="ECO:0000256" key="1">
    <source>
        <dbReference type="SAM" id="Phobius"/>
    </source>
</evidence>
<gene>
    <name evidence="2" type="ORF">C8P68_11416</name>
</gene>
<keyword evidence="1" id="KW-1133">Transmembrane helix</keyword>
<name>A0A2T5J4D4_9SPHI</name>
<accession>A0A2T5J4D4</accession>
<evidence type="ECO:0000313" key="3">
    <source>
        <dbReference type="Proteomes" id="UP000244168"/>
    </source>
</evidence>
<evidence type="ECO:0000313" key="2">
    <source>
        <dbReference type="EMBL" id="PTQ92141.1"/>
    </source>
</evidence>
<feature type="transmembrane region" description="Helical" evidence="1">
    <location>
        <begin position="62"/>
        <end position="84"/>
    </location>
</feature>
<keyword evidence="1" id="KW-0472">Membrane</keyword>
<organism evidence="2 3">
    <name type="scientific">Mucilaginibacter yixingensis</name>
    <dbReference type="NCBI Taxonomy" id="1295612"/>
    <lineage>
        <taxon>Bacteria</taxon>
        <taxon>Pseudomonadati</taxon>
        <taxon>Bacteroidota</taxon>
        <taxon>Sphingobacteriia</taxon>
        <taxon>Sphingobacteriales</taxon>
        <taxon>Sphingobacteriaceae</taxon>
        <taxon>Mucilaginibacter</taxon>
    </lineage>
</organism>
<feature type="transmembrane region" description="Helical" evidence="1">
    <location>
        <begin position="96"/>
        <end position="120"/>
    </location>
</feature>
<comment type="caution">
    <text evidence="2">The sequence shown here is derived from an EMBL/GenBank/DDBJ whole genome shotgun (WGS) entry which is preliminary data.</text>
</comment>
<dbReference type="RefSeq" id="WP_146166622.1">
    <property type="nucleotide sequence ID" value="NZ_CP160205.1"/>
</dbReference>
<dbReference type="OrthoDB" id="825516at2"/>
<feature type="transmembrane region" description="Helical" evidence="1">
    <location>
        <begin position="12"/>
        <end position="31"/>
    </location>
</feature>
<reference evidence="2 3" key="1">
    <citation type="submission" date="2018-04" db="EMBL/GenBank/DDBJ databases">
        <title>Genomic Encyclopedia of Archaeal and Bacterial Type Strains, Phase II (KMG-II): from individual species to whole genera.</title>
        <authorList>
            <person name="Goeker M."/>
        </authorList>
    </citation>
    <scope>NUCLEOTIDE SEQUENCE [LARGE SCALE GENOMIC DNA]</scope>
    <source>
        <strain evidence="2 3">DSM 26809</strain>
    </source>
</reference>
<protein>
    <recommendedName>
        <fullName evidence="4">Yip1-like protein</fullName>
    </recommendedName>
</protein>
<evidence type="ECO:0008006" key="4">
    <source>
        <dbReference type="Google" id="ProtNLM"/>
    </source>
</evidence>
<keyword evidence="3" id="KW-1185">Reference proteome</keyword>
<dbReference type="Proteomes" id="UP000244168">
    <property type="component" value="Unassembled WGS sequence"/>
</dbReference>
<dbReference type="AlphaFoldDB" id="A0A2T5J4D4"/>
<proteinExistence type="predicted"/>
<dbReference type="EMBL" id="QAOQ01000014">
    <property type="protein sequence ID" value="PTQ92141.1"/>
    <property type="molecule type" value="Genomic_DNA"/>
</dbReference>